<protein>
    <submittedName>
        <fullName evidence="3">PorT family protein</fullName>
    </submittedName>
</protein>
<gene>
    <name evidence="3" type="ORF">EJV47_01485</name>
</gene>
<dbReference type="OrthoDB" id="838174at2"/>
<dbReference type="EMBL" id="RXOF01000001">
    <property type="protein sequence ID" value="RTQ53439.1"/>
    <property type="molecule type" value="Genomic_DNA"/>
</dbReference>
<feature type="signal peptide" evidence="1">
    <location>
        <begin position="1"/>
        <end position="24"/>
    </location>
</feature>
<feature type="domain" description="Outer membrane protein beta-barrel" evidence="2">
    <location>
        <begin position="40"/>
        <end position="188"/>
    </location>
</feature>
<reference evidence="3 4" key="1">
    <citation type="submission" date="2018-12" db="EMBL/GenBank/DDBJ databases">
        <title>Hymenobacter gummosus sp. nov., isolated from a spring.</title>
        <authorList>
            <person name="Nie L."/>
        </authorList>
    </citation>
    <scope>NUCLEOTIDE SEQUENCE [LARGE SCALE GENOMIC DNA]</scope>
    <source>
        <strain evidence="3 4">KCTC 52166</strain>
    </source>
</reference>
<name>A0A431U882_9BACT</name>
<dbReference type="AlphaFoldDB" id="A0A431U882"/>
<dbReference type="Pfam" id="PF13568">
    <property type="entry name" value="OMP_b-brl_2"/>
    <property type="match status" value="1"/>
</dbReference>
<feature type="chain" id="PRO_5019227094" evidence="1">
    <location>
        <begin position="25"/>
        <end position="223"/>
    </location>
</feature>
<sequence length="223" mass="23929">MLPYPAIVSLLSSSRLSVFSPATAVLAAVLGLAAAPASRAQQLQGGVRAGGNISSGVGADARNSSLLLGYHGGLTGRLAFTQRWSVHPEALYTLKGDRTLAYGPSVQARLGYLEMLLLPRFTLDEAFVEAGPYAAVLLHHHYHDAALQLPGITPFRRVDYGLALGIGYQDPGGLSLSWRYVAGVNNLYRPVDFSGVIEQVRMRNGTLQFTFGYLLPWTLGSVK</sequence>
<proteinExistence type="predicted"/>
<evidence type="ECO:0000313" key="4">
    <source>
        <dbReference type="Proteomes" id="UP000282184"/>
    </source>
</evidence>
<comment type="caution">
    <text evidence="3">The sequence shown here is derived from an EMBL/GenBank/DDBJ whole genome shotgun (WGS) entry which is preliminary data.</text>
</comment>
<keyword evidence="4" id="KW-1185">Reference proteome</keyword>
<evidence type="ECO:0000313" key="3">
    <source>
        <dbReference type="EMBL" id="RTQ53439.1"/>
    </source>
</evidence>
<dbReference type="Proteomes" id="UP000282184">
    <property type="component" value="Unassembled WGS sequence"/>
</dbReference>
<evidence type="ECO:0000256" key="1">
    <source>
        <dbReference type="SAM" id="SignalP"/>
    </source>
</evidence>
<organism evidence="3 4">
    <name type="scientific">Hymenobacter gummosus</name>
    <dbReference type="NCBI Taxonomy" id="1776032"/>
    <lineage>
        <taxon>Bacteria</taxon>
        <taxon>Pseudomonadati</taxon>
        <taxon>Bacteroidota</taxon>
        <taxon>Cytophagia</taxon>
        <taxon>Cytophagales</taxon>
        <taxon>Hymenobacteraceae</taxon>
        <taxon>Hymenobacter</taxon>
    </lineage>
</organism>
<evidence type="ECO:0000259" key="2">
    <source>
        <dbReference type="Pfam" id="PF13568"/>
    </source>
</evidence>
<keyword evidence="1" id="KW-0732">Signal</keyword>
<accession>A0A431U882</accession>
<dbReference type="InterPro" id="IPR025665">
    <property type="entry name" value="Beta-barrel_OMP_2"/>
</dbReference>